<gene>
    <name evidence="2" type="ORF">GCM10010171_36320</name>
</gene>
<dbReference type="AlphaFoldDB" id="A0A918GHR1"/>
<keyword evidence="1" id="KW-0812">Transmembrane</keyword>
<reference evidence="2" key="2">
    <citation type="submission" date="2020-09" db="EMBL/GenBank/DDBJ databases">
        <authorList>
            <person name="Sun Q."/>
            <person name="Ohkuma M."/>
        </authorList>
    </citation>
    <scope>NUCLEOTIDE SEQUENCE</scope>
    <source>
        <strain evidence="2">JCM 3276</strain>
    </source>
</reference>
<evidence type="ECO:0000313" key="2">
    <source>
        <dbReference type="EMBL" id="GGS38148.1"/>
    </source>
</evidence>
<feature type="transmembrane region" description="Helical" evidence="1">
    <location>
        <begin position="37"/>
        <end position="55"/>
    </location>
</feature>
<reference evidence="2" key="1">
    <citation type="journal article" date="2014" name="Int. J. Syst. Evol. Microbiol.">
        <title>Complete genome sequence of Corynebacterium casei LMG S-19264T (=DSM 44701T), isolated from a smear-ripened cheese.</title>
        <authorList>
            <consortium name="US DOE Joint Genome Institute (JGI-PGF)"/>
            <person name="Walter F."/>
            <person name="Albersmeier A."/>
            <person name="Kalinowski J."/>
            <person name="Ruckert C."/>
        </authorList>
    </citation>
    <scope>NUCLEOTIDE SEQUENCE</scope>
    <source>
        <strain evidence="2">JCM 3276</strain>
    </source>
</reference>
<evidence type="ECO:0000256" key="1">
    <source>
        <dbReference type="SAM" id="Phobius"/>
    </source>
</evidence>
<organism evidence="2 3">
    <name type="scientific">Actinokineospora fastidiosa</name>
    <dbReference type="NCBI Taxonomy" id="1816"/>
    <lineage>
        <taxon>Bacteria</taxon>
        <taxon>Bacillati</taxon>
        <taxon>Actinomycetota</taxon>
        <taxon>Actinomycetes</taxon>
        <taxon>Pseudonocardiales</taxon>
        <taxon>Pseudonocardiaceae</taxon>
        <taxon>Actinokineospora</taxon>
    </lineage>
</organism>
<name>A0A918GHR1_9PSEU</name>
<keyword evidence="1" id="KW-1133">Transmembrane helix</keyword>
<proteinExistence type="predicted"/>
<feature type="transmembrane region" description="Helical" evidence="1">
    <location>
        <begin position="67"/>
        <end position="100"/>
    </location>
</feature>
<keyword evidence="1" id="KW-0472">Membrane</keyword>
<keyword evidence="3" id="KW-1185">Reference proteome</keyword>
<protein>
    <submittedName>
        <fullName evidence="2">Uncharacterized protein</fullName>
    </submittedName>
</protein>
<dbReference type="Proteomes" id="UP000660680">
    <property type="component" value="Unassembled WGS sequence"/>
</dbReference>
<comment type="caution">
    <text evidence="2">The sequence shown here is derived from an EMBL/GenBank/DDBJ whole genome shotgun (WGS) entry which is preliminary data.</text>
</comment>
<sequence length="227" mass="23742">MVAARLRRVRGHLALVTLLGPLLGVASVLGFGGWLPLLAVPVLIAVVGVGWFRAIRFRPRRWPLRAAVLGAAAGIAAGAPVLPWVVCPVAAVVLGAAGWWVADKARAVVLEPYTPELADSPVEVPWQARGARGLELVVGTDRISLAGGRFKTVRPAVALSGVGSVEQVMVARRATLPVPGVGEVRVTVTPGPAVRITVPPGEWIVPTDHGREIARLVARRKALAGVD</sequence>
<evidence type="ECO:0000313" key="3">
    <source>
        <dbReference type="Proteomes" id="UP000660680"/>
    </source>
</evidence>
<accession>A0A918GHR1</accession>
<feature type="transmembrane region" description="Helical" evidence="1">
    <location>
        <begin position="12"/>
        <end position="31"/>
    </location>
</feature>
<dbReference type="EMBL" id="BMRB01000002">
    <property type="protein sequence ID" value="GGS38148.1"/>
    <property type="molecule type" value="Genomic_DNA"/>
</dbReference>